<dbReference type="OrthoDB" id="10445580at2759"/>
<comment type="caution">
    <text evidence="1">The sequence shown here is derived from an EMBL/GenBank/DDBJ whole genome shotgun (WGS) entry which is preliminary data.</text>
</comment>
<protein>
    <submittedName>
        <fullName evidence="1">Uncharacterized protein</fullName>
    </submittedName>
</protein>
<evidence type="ECO:0000313" key="2">
    <source>
        <dbReference type="Proteomes" id="UP000887013"/>
    </source>
</evidence>
<organism evidence="1 2">
    <name type="scientific">Nephila pilipes</name>
    <name type="common">Giant wood spider</name>
    <name type="synonym">Nephila maculata</name>
    <dbReference type="NCBI Taxonomy" id="299642"/>
    <lineage>
        <taxon>Eukaryota</taxon>
        <taxon>Metazoa</taxon>
        <taxon>Ecdysozoa</taxon>
        <taxon>Arthropoda</taxon>
        <taxon>Chelicerata</taxon>
        <taxon>Arachnida</taxon>
        <taxon>Araneae</taxon>
        <taxon>Araneomorphae</taxon>
        <taxon>Entelegynae</taxon>
        <taxon>Araneoidea</taxon>
        <taxon>Nephilidae</taxon>
        <taxon>Nephila</taxon>
    </lineage>
</organism>
<dbReference type="AlphaFoldDB" id="A0A8X6MZJ4"/>
<sequence>MFDYAPRVGLCTNPIPREVFHAVENEQQFENALTVLTACSKCEHDAVISKEASLNGTVDLPFQRYEDTSPNNTVKLYVVCLEKLRRQFNCCRCEQPHVSCSKVSYTEDNIEQKVCSYCLNKINREK</sequence>
<reference evidence="1" key="1">
    <citation type="submission" date="2020-08" db="EMBL/GenBank/DDBJ databases">
        <title>Multicomponent nature underlies the extraordinary mechanical properties of spider dragline silk.</title>
        <authorList>
            <person name="Kono N."/>
            <person name="Nakamura H."/>
            <person name="Mori M."/>
            <person name="Yoshida Y."/>
            <person name="Ohtoshi R."/>
            <person name="Malay A.D."/>
            <person name="Moran D.A.P."/>
            <person name="Tomita M."/>
            <person name="Numata K."/>
            <person name="Arakawa K."/>
        </authorList>
    </citation>
    <scope>NUCLEOTIDE SEQUENCE</scope>
</reference>
<evidence type="ECO:0000313" key="1">
    <source>
        <dbReference type="EMBL" id="GFS85444.1"/>
    </source>
</evidence>
<dbReference type="Proteomes" id="UP000887013">
    <property type="component" value="Unassembled WGS sequence"/>
</dbReference>
<gene>
    <name evidence="1" type="primary">OCBIM_22006509mg</name>
    <name evidence="1" type="ORF">NPIL_540661</name>
</gene>
<name>A0A8X6MZJ4_NEPPI</name>
<keyword evidence="2" id="KW-1185">Reference proteome</keyword>
<proteinExistence type="predicted"/>
<accession>A0A8X6MZJ4</accession>
<dbReference type="EMBL" id="BMAW01098565">
    <property type="protein sequence ID" value="GFS85444.1"/>
    <property type="molecule type" value="Genomic_DNA"/>
</dbReference>